<keyword evidence="6" id="KW-0406">Ion transport</keyword>
<dbReference type="RefSeq" id="WP_100211375.1">
    <property type="nucleotide sequence ID" value="NZ_CP138495.1"/>
</dbReference>
<evidence type="ECO:0000256" key="1">
    <source>
        <dbReference type="ARBA" id="ARBA00004651"/>
    </source>
</evidence>
<dbReference type="Proteomes" id="UP000231564">
    <property type="component" value="Chromosome MARIT"/>
</dbReference>
<evidence type="ECO:0000256" key="2">
    <source>
        <dbReference type="ARBA" id="ARBA00022448"/>
    </source>
</evidence>
<evidence type="ECO:0000313" key="10">
    <source>
        <dbReference type="EMBL" id="SFZ83253.1"/>
    </source>
</evidence>
<organism evidence="10 11">
    <name type="scientific">Tenacibaculum maritimum NCIMB 2154</name>
    <dbReference type="NCBI Taxonomy" id="1349785"/>
    <lineage>
        <taxon>Bacteria</taxon>
        <taxon>Pseudomonadati</taxon>
        <taxon>Bacteroidota</taxon>
        <taxon>Flavobacteriia</taxon>
        <taxon>Flavobacteriales</taxon>
        <taxon>Flavobacteriaceae</taxon>
        <taxon>Tenacibaculum</taxon>
    </lineage>
</organism>
<evidence type="ECO:0008006" key="12">
    <source>
        <dbReference type="Google" id="ProtNLM"/>
    </source>
</evidence>
<evidence type="ECO:0000256" key="4">
    <source>
        <dbReference type="ARBA" id="ARBA00022692"/>
    </source>
</evidence>
<evidence type="ECO:0000256" key="3">
    <source>
        <dbReference type="ARBA" id="ARBA00022475"/>
    </source>
</evidence>
<keyword evidence="2" id="KW-0813">Transport</keyword>
<evidence type="ECO:0000313" key="11">
    <source>
        <dbReference type="Proteomes" id="UP000231564"/>
    </source>
</evidence>
<proteinExistence type="inferred from homology"/>
<dbReference type="KEGG" id="tmar:MARIT_1972"/>
<keyword evidence="3" id="KW-1003">Cell membrane</keyword>
<sequence>MYTRRNYTVKSMLLWTRRSIYIFIILSTIPVLLYTVLRWYWLHLPWLPIGLVGTAVAFITGFKNNTSYSRLWEARKIWGGIVNTSRSFTIMVNDFIDVKEGNASITKKELADIKKRLIMRHIGWMTSLRYALRSQKPWELSYVNKADREYIDSRIKVSEHTIPLEEALAPYLSDAEKKYVLNKKNRQTACINLQSKDLKTLKDNGFIWKFSYLEMERTLVQLYDLQGKAERIKNFPYPRQFATLNRFFVWIFIFFLPYGMMCEFDKIGKNVVAFMEQFKPYPDVGYHHLIELIGIHFVWFTIPFSVIIAWIFHTMERIGETSENPFEGNTNDVPITTMARDIEIDIRQMIGDDENEIPAPIPEQDHIQM</sequence>
<dbReference type="OrthoDB" id="445589at2"/>
<keyword evidence="4 9" id="KW-0812">Transmembrane</keyword>
<dbReference type="GO" id="GO:0005886">
    <property type="term" value="C:plasma membrane"/>
    <property type="evidence" value="ECO:0007669"/>
    <property type="project" value="UniProtKB-SubCell"/>
</dbReference>
<feature type="transmembrane region" description="Helical" evidence="9">
    <location>
        <begin position="46"/>
        <end position="62"/>
    </location>
</feature>
<keyword evidence="11" id="KW-1185">Reference proteome</keyword>
<keyword evidence="5 9" id="KW-1133">Transmembrane helix</keyword>
<dbReference type="InterPro" id="IPR044669">
    <property type="entry name" value="YneE/VCCN1/2-like"/>
</dbReference>
<dbReference type="PANTHER" id="PTHR33281:SF19">
    <property type="entry name" value="VOLTAGE-DEPENDENT ANION CHANNEL-FORMING PROTEIN YNEE"/>
    <property type="match status" value="1"/>
</dbReference>
<dbReference type="PANTHER" id="PTHR33281">
    <property type="entry name" value="UPF0187 PROTEIN YNEE"/>
    <property type="match status" value="1"/>
</dbReference>
<feature type="transmembrane region" description="Helical" evidence="9">
    <location>
        <begin position="241"/>
        <end position="260"/>
    </location>
</feature>
<dbReference type="GO" id="GO:0005254">
    <property type="term" value="F:chloride channel activity"/>
    <property type="evidence" value="ECO:0007669"/>
    <property type="project" value="InterPro"/>
</dbReference>
<dbReference type="AlphaFoldDB" id="A0A2H1EBG1"/>
<name>A0A2H1EBG1_9FLAO</name>
<dbReference type="Pfam" id="PF25539">
    <property type="entry name" value="Bestrophin_2"/>
    <property type="match status" value="2"/>
</dbReference>
<accession>A0A2H1EBG1</accession>
<gene>
    <name evidence="10" type="ORF">MARIT_1972</name>
</gene>
<evidence type="ECO:0000256" key="8">
    <source>
        <dbReference type="ARBA" id="ARBA00034708"/>
    </source>
</evidence>
<protein>
    <recommendedName>
        <fullName evidence="12">Transmembrane protein</fullName>
    </recommendedName>
</protein>
<dbReference type="EMBL" id="LT634361">
    <property type="protein sequence ID" value="SFZ83253.1"/>
    <property type="molecule type" value="Genomic_DNA"/>
</dbReference>
<dbReference type="GeneID" id="47723464"/>
<evidence type="ECO:0000256" key="9">
    <source>
        <dbReference type="SAM" id="Phobius"/>
    </source>
</evidence>
<dbReference type="STRING" id="1349785.GCA_000509405_00301"/>
<feature type="transmembrane region" description="Helical" evidence="9">
    <location>
        <begin position="20"/>
        <end position="40"/>
    </location>
</feature>
<reference evidence="10 11" key="1">
    <citation type="submission" date="2016-11" db="EMBL/GenBank/DDBJ databases">
        <authorList>
            <person name="Jaros S."/>
            <person name="Januszkiewicz K."/>
            <person name="Wedrychowicz H."/>
        </authorList>
    </citation>
    <scope>NUCLEOTIDE SEQUENCE [LARGE SCALE GENOMIC DNA]</scope>
    <source>
        <strain evidence="10">NCIMB 2154T</strain>
    </source>
</reference>
<feature type="transmembrane region" description="Helical" evidence="9">
    <location>
        <begin position="289"/>
        <end position="312"/>
    </location>
</feature>
<keyword evidence="7 9" id="KW-0472">Membrane</keyword>
<evidence type="ECO:0000256" key="6">
    <source>
        <dbReference type="ARBA" id="ARBA00023065"/>
    </source>
</evidence>
<evidence type="ECO:0000256" key="5">
    <source>
        <dbReference type="ARBA" id="ARBA00022989"/>
    </source>
</evidence>
<comment type="similarity">
    <text evidence="8">Belongs to the anion channel-forming bestrophin (TC 1.A.46) family.</text>
</comment>
<comment type="subcellular location">
    <subcellularLocation>
        <location evidence="1">Cell membrane</location>
        <topology evidence="1">Multi-pass membrane protein</topology>
    </subcellularLocation>
</comment>
<evidence type="ECO:0000256" key="7">
    <source>
        <dbReference type="ARBA" id="ARBA00023136"/>
    </source>
</evidence>